<dbReference type="AlphaFoldDB" id="A0A318MY04"/>
<dbReference type="SUPFAM" id="SSF52317">
    <property type="entry name" value="Class I glutamine amidotransferase-like"/>
    <property type="match status" value="1"/>
</dbReference>
<dbReference type="PANTHER" id="PTHR43235:SF1">
    <property type="entry name" value="GLUTAMINE AMIDOTRANSFERASE PB2B2.05-RELATED"/>
    <property type="match status" value="1"/>
</dbReference>
<dbReference type="PANTHER" id="PTHR43235">
    <property type="entry name" value="GLUTAMINE AMIDOTRANSFERASE PB2B2.05-RELATED"/>
    <property type="match status" value="1"/>
</dbReference>
<dbReference type="RefSeq" id="WP_110439126.1">
    <property type="nucleotide sequence ID" value="NZ_CP046393.1"/>
</dbReference>
<dbReference type="InterPro" id="IPR029062">
    <property type="entry name" value="Class_I_gatase-like"/>
</dbReference>
<sequence>MTNSSLPLIGITLDSSTIPFTDNHNICSYILDRNLKTSVLEAGGIPLGIFPVNQKNLSMILDKMDGLVLYKNKFSDSSKNHDPFEQNLLQYAWEKNIPILAIAGGACHMTFFLQGELYKNIQTELPESLPHIQINSPYQGSHCIQLQPKSCLYSLTKRTKWMVNSFHQSGIKSAGKGIPSALAEDNTIEAIEDPSRVFFVGVQWHPEFAVDYTDRKLFSALIAKARTYAQNRS</sequence>
<dbReference type="GO" id="GO:0005829">
    <property type="term" value="C:cytosol"/>
    <property type="evidence" value="ECO:0007669"/>
    <property type="project" value="TreeGrafter"/>
</dbReference>
<protein>
    <submittedName>
        <fullName evidence="1">Gamma-glutamyl-gamma-aminobutyrate hydrolase</fullName>
    </submittedName>
</protein>
<keyword evidence="2" id="KW-1185">Reference proteome</keyword>
<dbReference type="Pfam" id="PF07722">
    <property type="entry name" value="Peptidase_C26"/>
    <property type="match status" value="1"/>
</dbReference>
<organism evidence="1 2">
    <name type="scientific">Commensalibacter melissae</name>
    <dbReference type="NCBI Taxonomy" id="2070537"/>
    <lineage>
        <taxon>Bacteria</taxon>
        <taxon>Pseudomonadati</taxon>
        <taxon>Pseudomonadota</taxon>
        <taxon>Alphaproteobacteria</taxon>
        <taxon>Acetobacterales</taxon>
        <taxon>Acetobacteraceae</taxon>
    </lineage>
</organism>
<dbReference type="GO" id="GO:0006598">
    <property type="term" value="P:polyamine catabolic process"/>
    <property type="evidence" value="ECO:0007669"/>
    <property type="project" value="TreeGrafter"/>
</dbReference>
<name>A0A318MY04_9PROT</name>
<gene>
    <name evidence="1" type="ORF">DK869_06075</name>
</gene>
<reference evidence="1 2" key="1">
    <citation type="submission" date="2018-05" db="EMBL/GenBank/DDBJ databases">
        <title>Reference genomes for bee gut microbiota database.</title>
        <authorList>
            <person name="Ellegaard K.M."/>
        </authorList>
    </citation>
    <scope>NUCLEOTIDE SEQUENCE [LARGE SCALE GENOMIC DNA]</scope>
    <source>
        <strain evidence="1 2">ESL0284</strain>
    </source>
</reference>
<evidence type="ECO:0000313" key="1">
    <source>
        <dbReference type="EMBL" id="PXZ00203.1"/>
    </source>
</evidence>
<keyword evidence="1" id="KW-0378">Hydrolase</keyword>
<dbReference type="EMBL" id="QGLT01000003">
    <property type="protein sequence ID" value="PXZ00203.1"/>
    <property type="molecule type" value="Genomic_DNA"/>
</dbReference>
<comment type="caution">
    <text evidence="1">The sequence shown here is derived from an EMBL/GenBank/DDBJ whole genome shotgun (WGS) entry which is preliminary data.</text>
</comment>
<proteinExistence type="predicted"/>
<dbReference type="Gene3D" id="3.40.50.880">
    <property type="match status" value="1"/>
</dbReference>
<dbReference type="InterPro" id="IPR011697">
    <property type="entry name" value="Peptidase_C26"/>
</dbReference>
<dbReference type="OrthoDB" id="9813383at2"/>
<dbReference type="GO" id="GO:0033969">
    <property type="term" value="F:gamma-glutamyl-gamma-aminobutyrate hydrolase activity"/>
    <property type="evidence" value="ECO:0007669"/>
    <property type="project" value="TreeGrafter"/>
</dbReference>
<dbReference type="Proteomes" id="UP000247565">
    <property type="component" value="Unassembled WGS sequence"/>
</dbReference>
<accession>A0A318MY04</accession>
<evidence type="ECO:0000313" key="2">
    <source>
        <dbReference type="Proteomes" id="UP000247565"/>
    </source>
</evidence>
<dbReference type="InterPro" id="IPR044668">
    <property type="entry name" value="PuuD-like"/>
</dbReference>